<comment type="caution">
    <text evidence="1">The sequence shown here is derived from an EMBL/GenBank/DDBJ whole genome shotgun (WGS) entry which is preliminary data.</text>
</comment>
<gene>
    <name evidence="1" type="ORF">DERF_010049</name>
</gene>
<proteinExistence type="predicted"/>
<evidence type="ECO:0000313" key="1">
    <source>
        <dbReference type="EMBL" id="KAH9511600.1"/>
    </source>
</evidence>
<organism evidence="1 2">
    <name type="scientific">Dermatophagoides farinae</name>
    <name type="common">American house dust mite</name>
    <dbReference type="NCBI Taxonomy" id="6954"/>
    <lineage>
        <taxon>Eukaryota</taxon>
        <taxon>Metazoa</taxon>
        <taxon>Ecdysozoa</taxon>
        <taxon>Arthropoda</taxon>
        <taxon>Chelicerata</taxon>
        <taxon>Arachnida</taxon>
        <taxon>Acari</taxon>
        <taxon>Acariformes</taxon>
        <taxon>Sarcoptiformes</taxon>
        <taxon>Astigmata</taxon>
        <taxon>Psoroptidia</taxon>
        <taxon>Analgoidea</taxon>
        <taxon>Pyroglyphidae</taxon>
        <taxon>Dermatophagoidinae</taxon>
        <taxon>Dermatophagoides</taxon>
    </lineage>
</organism>
<dbReference type="AlphaFoldDB" id="A0A922L4M3"/>
<evidence type="ECO:0000313" key="2">
    <source>
        <dbReference type="Proteomes" id="UP000790347"/>
    </source>
</evidence>
<dbReference type="EMBL" id="ASGP02000004">
    <property type="protein sequence ID" value="KAH9511600.1"/>
    <property type="molecule type" value="Genomic_DNA"/>
</dbReference>
<keyword evidence="2" id="KW-1185">Reference proteome</keyword>
<sequence>MRKFKYDVIFGSKNKKKDCNSYQLDYHFDMNQTKQKKMMTRTRQIRELKKNKEKNIGYHNNDNDISE</sequence>
<protein>
    <submittedName>
        <fullName evidence="1">Uncharacterized protein</fullName>
    </submittedName>
</protein>
<reference evidence="1" key="1">
    <citation type="submission" date="2013-05" db="EMBL/GenBank/DDBJ databases">
        <authorList>
            <person name="Yim A.K.Y."/>
            <person name="Chan T.F."/>
            <person name="Ji K.M."/>
            <person name="Liu X.Y."/>
            <person name="Zhou J.W."/>
            <person name="Li R.Q."/>
            <person name="Yang K.Y."/>
            <person name="Li J."/>
            <person name="Li M."/>
            <person name="Law P.T.W."/>
            <person name="Wu Y.L."/>
            <person name="Cai Z.L."/>
            <person name="Qin H."/>
            <person name="Bao Y."/>
            <person name="Leung R.K.K."/>
            <person name="Ng P.K.S."/>
            <person name="Zou J."/>
            <person name="Zhong X.J."/>
            <person name="Ran P.X."/>
            <person name="Zhong N.S."/>
            <person name="Liu Z.G."/>
            <person name="Tsui S.K.W."/>
        </authorList>
    </citation>
    <scope>NUCLEOTIDE SEQUENCE</scope>
    <source>
        <strain evidence="1">Derf</strain>
        <tissue evidence="1">Whole organism</tissue>
    </source>
</reference>
<dbReference type="Proteomes" id="UP000790347">
    <property type="component" value="Unassembled WGS sequence"/>
</dbReference>
<reference evidence="1" key="2">
    <citation type="journal article" date="2022" name="Res Sq">
        <title>Comparative Genomics Reveals Insights into the Divergent Evolution of Astigmatic Mites and Household Pest Adaptations.</title>
        <authorList>
            <person name="Xiong Q."/>
            <person name="Wan A.T.-Y."/>
            <person name="Liu X.-Y."/>
            <person name="Fung C.S.-H."/>
            <person name="Xiao X."/>
            <person name="Malainual N."/>
            <person name="Hou J."/>
            <person name="Wang L."/>
            <person name="Wang M."/>
            <person name="Yang K."/>
            <person name="Cui Y."/>
            <person name="Leung E."/>
            <person name="Nong W."/>
            <person name="Shin S.-K."/>
            <person name="Au S."/>
            <person name="Jeong K.Y."/>
            <person name="Chew F.T."/>
            <person name="Hui J."/>
            <person name="Leung T.F."/>
            <person name="Tungtrongchitr A."/>
            <person name="Zhong N."/>
            <person name="Liu Z."/>
            <person name="Tsui S."/>
        </authorList>
    </citation>
    <scope>NUCLEOTIDE SEQUENCE</scope>
    <source>
        <strain evidence="1">Derf</strain>
        <tissue evidence="1">Whole organism</tissue>
    </source>
</reference>
<name>A0A922L4M3_DERFA</name>
<accession>A0A922L4M3</accession>